<feature type="domain" description="SPW repeat-containing integral membrane" evidence="2">
    <location>
        <begin position="16"/>
        <end position="115"/>
    </location>
</feature>
<dbReference type="Proteomes" id="UP000010878">
    <property type="component" value="Chromosome"/>
</dbReference>
<reference evidence="3 4" key="1">
    <citation type="submission" date="2012-11" db="EMBL/GenBank/DDBJ databases">
        <title>FINISHED of Natronococcus occultus SP4, DSM 3396.</title>
        <authorList>
            <consortium name="DOE Joint Genome Institute"/>
            <person name="Eisen J."/>
            <person name="Huntemann M."/>
            <person name="Wei C.-L."/>
            <person name="Han J."/>
            <person name="Detter J.C."/>
            <person name="Han C."/>
            <person name="Tapia R."/>
            <person name="Chen A."/>
            <person name="Kyrpides N."/>
            <person name="Mavromatis K."/>
            <person name="Markowitz V."/>
            <person name="Szeto E."/>
            <person name="Ivanova N."/>
            <person name="Mikhailova N."/>
            <person name="Ovchinnikova G."/>
            <person name="Pagani I."/>
            <person name="Pati A."/>
            <person name="Goodwin L."/>
            <person name="Nordberg H.P."/>
            <person name="Cantor M.N."/>
            <person name="Hua S.X."/>
            <person name="Woyke T."/>
            <person name="Eisen J."/>
            <person name="Klenk H.-P."/>
            <person name="Klenk H.-P."/>
        </authorList>
    </citation>
    <scope>NUCLEOTIDE SEQUENCE [LARGE SCALE GENOMIC DNA]</scope>
    <source>
        <strain evidence="3 4">SP4</strain>
    </source>
</reference>
<feature type="transmembrane region" description="Helical" evidence="1">
    <location>
        <begin position="99"/>
        <end position="120"/>
    </location>
</feature>
<evidence type="ECO:0000313" key="3">
    <source>
        <dbReference type="EMBL" id="AGB37842.1"/>
    </source>
</evidence>
<protein>
    <recommendedName>
        <fullName evidence="2">SPW repeat-containing integral membrane domain-containing protein</fullName>
    </recommendedName>
</protein>
<dbReference type="Pfam" id="PF03779">
    <property type="entry name" value="SPW"/>
    <property type="match status" value="1"/>
</dbReference>
<dbReference type="KEGG" id="nou:Natoc_2056"/>
<keyword evidence="4" id="KW-1185">Reference proteome</keyword>
<feature type="transmembrane region" description="Helical" evidence="1">
    <location>
        <begin position="16"/>
        <end position="35"/>
    </location>
</feature>
<evidence type="ECO:0000259" key="2">
    <source>
        <dbReference type="Pfam" id="PF03779"/>
    </source>
</evidence>
<keyword evidence="1" id="KW-0812">Transmembrane</keyword>
<dbReference type="InterPro" id="IPR005530">
    <property type="entry name" value="SPW"/>
</dbReference>
<organism evidence="3 4">
    <name type="scientific">Natronococcus occultus SP4</name>
    <dbReference type="NCBI Taxonomy" id="694430"/>
    <lineage>
        <taxon>Archaea</taxon>
        <taxon>Methanobacteriati</taxon>
        <taxon>Methanobacteriota</taxon>
        <taxon>Stenosarchaea group</taxon>
        <taxon>Halobacteria</taxon>
        <taxon>Halobacteriales</taxon>
        <taxon>Natrialbaceae</taxon>
        <taxon>Natronococcus</taxon>
    </lineage>
</organism>
<keyword evidence="1" id="KW-1133">Transmembrane helix</keyword>
<dbReference type="eggNOG" id="arCOG09123">
    <property type="taxonomic scope" value="Archaea"/>
</dbReference>
<keyword evidence="1" id="KW-0472">Membrane</keyword>
<feature type="transmembrane region" description="Helical" evidence="1">
    <location>
        <begin position="41"/>
        <end position="59"/>
    </location>
</feature>
<accession>L0JXU5</accession>
<dbReference type="HOGENOM" id="CLU_131907_1_0_2"/>
<sequence>MADTDGEDDSRRLSEWLANVTVALALWIAVSPIAFDAPEAAMWNNAIVGLGIVMISAYNETQRAKGERLHIKGATVVVALGLWAIVSPFVSLLLDGGGWPLWSNVLGGLGIVGCAGYNVYISYQLDELGDTVGGSD</sequence>
<dbReference type="EMBL" id="CP003929">
    <property type="protein sequence ID" value="AGB37842.1"/>
    <property type="molecule type" value="Genomic_DNA"/>
</dbReference>
<dbReference type="GeneID" id="14403740"/>
<dbReference type="AlphaFoldDB" id="L0JXU5"/>
<proteinExistence type="predicted"/>
<gene>
    <name evidence="3" type="ORF">Natoc_2056</name>
</gene>
<evidence type="ECO:0000313" key="4">
    <source>
        <dbReference type="Proteomes" id="UP000010878"/>
    </source>
</evidence>
<evidence type="ECO:0000256" key="1">
    <source>
        <dbReference type="SAM" id="Phobius"/>
    </source>
</evidence>
<name>L0JXU5_9EURY</name>
<dbReference type="RefSeq" id="WP_015321286.1">
    <property type="nucleotide sequence ID" value="NC_019974.1"/>
</dbReference>
<feature type="transmembrane region" description="Helical" evidence="1">
    <location>
        <begin position="71"/>
        <end position="93"/>
    </location>
</feature>
<dbReference type="OrthoDB" id="169701at2157"/>